<dbReference type="Gene3D" id="3.30.420.10">
    <property type="entry name" value="Ribonuclease H-like superfamily/Ribonuclease H"/>
    <property type="match status" value="1"/>
</dbReference>
<comment type="similarity">
    <text evidence="7">Belongs to the exonuclease superfamily. TREX family.</text>
</comment>
<dbReference type="NCBIfam" id="NF004963">
    <property type="entry name" value="PRK06309.1"/>
    <property type="match status" value="1"/>
</dbReference>
<dbReference type="PANTHER" id="PTHR13058">
    <property type="entry name" value="THREE PRIME REPAIR EXONUCLEASE 1, 2"/>
    <property type="match status" value="1"/>
</dbReference>
<evidence type="ECO:0000256" key="4">
    <source>
        <dbReference type="ARBA" id="ARBA00022801"/>
    </source>
</evidence>
<organism evidence="9 10">
    <name type="scientific">Aerophobetes bacterium</name>
    <dbReference type="NCBI Taxonomy" id="2030807"/>
    <lineage>
        <taxon>Bacteria</taxon>
        <taxon>Candidatus Aerophobota</taxon>
    </lineage>
</organism>
<accession>A0A2A4X7S0</accession>
<dbReference type="GO" id="GO:0003887">
    <property type="term" value="F:DNA-directed DNA polymerase activity"/>
    <property type="evidence" value="ECO:0007669"/>
    <property type="project" value="InterPro"/>
</dbReference>
<evidence type="ECO:0000256" key="5">
    <source>
        <dbReference type="ARBA" id="ARBA00022839"/>
    </source>
</evidence>
<dbReference type="EMBL" id="NVUK01000008">
    <property type="protein sequence ID" value="PCI78169.1"/>
    <property type="molecule type" value="Genomic_DNA"/>
</dbReference>
<dbReference type="NCBIfam" id="TIGR00573">
    <property type="entry name" value="dnaq"/>
    <property type="match status" value="1"/>
</dbReference>
<protein>
    <submittedName>
        <fullName evidence="9">DNA polymerase III subunit epsilon</fullName>
    </submittedName>
</protein>
<sequence>MEKRFIYYDTETTGVNTREDRIVEIAAFDKTNNTTFSFLVNPSMPIPPGASNVHHITDSMVKDAPTFDVIGKKFTEFVGENGILVAHNNDGFDLPLLKSEYARHGIEMPNAIFLDSLRFARKYRPDLPRHTLQHLREHYGFPANNAHRALDDVIILEQVFSTMIDDLSPSQVYELCMKKQEVKTMPFGKHRGKLLSKVPKNYVKFLLDNGAFDKPQNEELKEAFQKVGSLS</sequence>
<dbReference type="GO" id="GO:0006260">
    <property type="term" value="P:DNA replication"/>
    <property type="evidence" value="ECO:0007669"/>
    <property type="project" value="InterPro"/>
</dbReference>
<evidence type="ECO:0000259" key="8">
    <source>
        <dbReference type="SMART" id="SM00479"/>
    </source>
</evidence>
<keyword evidence="3" id="KW-0479">Metal-binding</keyword>
<dbReference type="PANTHER" id="PTHR13058:SF19">
    <property type="entry name" value="LD40940P"/>
    <property type="match status" value="1"/>
</dbReference>
<dbReference type="GO" id="GO:0005737">
    <property type="term" value="C:cytoplasm"/>
    <property type="evidence" value="ECO:0007669"/>
    <property type="project" value="TreeGrafter"/>
</dbReference>
<dbReference type="GO" id="GO:0003677">
    <property type="term" value="F:DNA binding"/>
    <property type="evidence" value="ECO:0007669"/>
    <property type="project" value="InterPro"/>
</dbReference>
<dbReference type="InterPro" id="IPR036397">
    <property type="entry name" value="RNaseH_sf"/>
</dbReference>
<dbReference type="Pfam" id="PF12843">
    <property type="entry name" value="QSregVF_b"/>
    <property type="match status" value="1"/>
</dbReference>
<dbReference type="FunFam" id="3.30.420.10:FF:000045">
    <property type="entry name" value="3'-5' exonuclease DinG"/>
    <property type="match status" value="1"/>
</dbReference>
<gene>
    <name evidence="9" type="ORF">COB21_01495</name>
</gene>
<reference evidence="10" key="1">
    <citation type="submission" date="2017-08" db="EMBL/GenBank/DDBJ databases">
        <title>A dynamic microbial community with high functional redundancy inhabits the cold, oxic subseafloor aquifer.</title>
        <authorList>
            <person name="Tully B.J."/>
            <person name="Wheat C.G."/>
            <person name="Glazer B.T."/>
            <person name="Huber J.A."/>
        </authorList>
    </citation>
    <scope>NUCLEOTIDE SEQUENCE [LARGE SCALE GENOMIC DNA]</scope>
</reference>
<dbReference type="GO" id="GO:0008296">
    <property type="term" value="F:3'-5'-DNA exonuclease activity"/>
    <property type="evidence" value="ECO:0007669"/>
    <property type="project" value="TreeGrafter"/>
</dbReference>
<dbReference type="CDD" id="cd06127">
    <property type="entry name" value="DEDDh"/>
    <property type="match status" value="1"/>
</dbReference>
<dbReference type="GO" id="GO:0046872">
    <property type="term" value="F:metal ion binding"/>
    <property type="evidence" value="ECO:0007669"/>
    <property type="project" value="UniProtKB-KW"/>
</dbReference>
<evidence type="ECO:0000256" key="2">
    <source>
        <dbReference type="ARBA" id="ARBA00022722"/>
    </source>
</evidence>
<comment type="caution">
    <text evidence="9">The sequence shown here is derived from an EMBL/GenBank/DDBJ whole genome shotgun (WGS) entry which is preliminary data.</text>
</comment>
<evidence type="ECO:0000313" key="9">
    <source>
        <dbReference type="EMBL" id="PCI78169.1"/>
    </source>
</evidence>
<evidence type="ECO:0000256" key="1">
    <source>
        <dbReference type="ARBA" id="ARBA00001946"/>
    </source>
</evidence>
<evidence type="ECO:0000256" key="3">
    <source>
        <dbReference type="ARBA" id="ARBA00022723"/>
    </source>
</evidence>
<dbReference type="Pfam" id="PF00929">
    <property type="entry name" value="RNase_T"/>
    <property type="match status" value="1"/>
</dbReference>
<dbReference type="SMART" id="SM00479">
    <property type="entry name" value="EXOIII"/>
    <property type="match status" value="1"/>
</dbReference>
<feature type="domain" description="Exonuclease" evidence="8">
    <location>
        <begin position="4"/>
        <end position="169"/>
    </location>
</feature>
<dbReference type="InterPro" id="IPR024530">
    <property type="entry name" value="QSregVF_b"/>
</dbReference>
<dbReference type="AlphaFoldDB" id="A0A2A4X7S0"/>
<keyword evidence="6" id="KW-0460">Magnesium</keyword>
<name>A0A2A4X7S0_UNCAE</name>
<keyword evidence="2" id="KW-0540">Nuclease</keyword>
<evidence type="ECO:0000256" key="6">
    <source>
        <dbReference type="ARBA" id="ARBA00022842"/>
    </source>
</evidence>
<dbReference type="InterPro" id="IPR006054">
    <property type="entry name" value="DnaQ"/>
</dbReference>
<keyword evidence="4" id="KW-0378">Hydrolase</keyword>
<dbReference type="InterPro" id="IPR013520">
    <property type="entry name" value="Ribonucl_H"/>
</dbReference>
<dbReference type="InterPro" id="IPR012337">
    <property type="entry name" value="RNaseH-like_sf"/>
</dbReference>
<evidence type="ECO:0000256" key="7">
    <source>
        <dbReference type="ARBA" id="ARBA00025769"/>
    </source>
</evidence>
<proteinExistence type="inferred from homology"/>
<dbReference type="SUPFAM" id="SSF53098">
    <property type="entry name" value="Ribonuclease H-like"/>
    <property type="match status" value="1"/>
</dbReference>
<keyword evidence="5" id="KW-0269">Exonuclease</keyword>
<dbReference type="Proteomes" id="UP000218775">
    <property type="component" value="Unassembled WGS sequence"/>
</dbReference>
<dbReference type="InterPro" id="IPR040393">
    <property type="entry name" value="TREX1/2"/>
</dbReference>
<dbReference type="GO" id="GO:0006308">
    <property type="term" value="P:DNA catabolic process"/>
    <property type="evidence" value="ECO:0007669"/>
    <property type="project" value="TreeGrafter"/>
</dbReference>
<evidence type="ECO:0000313" key="10">
    <source>
        <dbReference type="Proteomes" id="UP000218775"/>
    </source>
</evidence>
<comment type="cofactor">
    <cofactor evidence="1">
        <name>Mg(2+)</name>
        <dbReference type="ChEBI" id="CHEBI:18420"/>
    </cofactor>
</comment>